<accession>A0AAV3ZW19</accession>
<evidence type="ECO:0000313" key="3">
    <source>
        <dbReference type="Proteomes" id="UP000735302"/>
    </source>
</evidence>
<dbReference type="Proteomes" id="UP000735302">
    <property type="component" value="Unassembled WGS sequence"/>
</dbReference>
<reference evidence="2 3" key="1">
    <citation type="journal article" date="2021" name="Elife">
        <title>Chloroplast acquisition without the gene transfer in kleptoplastic sea slugs, Plakobranchus ocellatus.</title>
        <authorList>
            <person name="Maeda T."/>
            <person name="Takahashi S."/>
            <person name="Yoshida T."/>
            <person name="Shimamura S."/>
            <person name="Takaki Y."/>
            <person name="Nagai Y."/>
            <person name="Toyoda A."/>
            <person name="Suzuki Y."/>
            <person name="Arimoto A."/>
            <person name="Ishii H."/>
            <person name="Satoh N."/>
            <person name="Nishiyama T."/>
            <person name="Hasebe M."/>
            <person name="Maruyama T."/>
            <person name="Minagawa J."/>
            <person name="Obokata J."/>
            <person name="Shigenobu S."/>
        </authorList>
    </citation>
    <scope>NUCLEOTIDE SEQUENCE [LARGE SCALE GENOMIC DNA]</scope>
</reference>
<organism evidence="2 3">
    <name type="scientific">Plakobranchus ocellatus</name>
    <dbReference type="NCBI Taxonomy" id="259542"/>
    <lineage>
        <taxon>Eukaryota</taxon>
        <taxon>Metazoa</taxon>
        <taxon>Spiralia</taxon>
        <taxon>Lophotrochozoa</taxon>
        <taxon>Mollusca</taxon>
        <taxon>Gastropoda</taxon>
        <taxon>Heterobranchia</taxon>
        <taxon>Euthyneura</taxon>
        <taxon>Panpulmonata</taxon>
        <taxon>Sacoglossa</taxon>
        <taxon>Placobranchoidea</taxon>
        <taxon>Plakobranchidae</taxon>
        <taxon>Plakobranchus</taxon>
    </lineage>
</organism>
<keyword evidence="3" id="KW-1185">Reference proteome</keyword>
<feature type="region of interest" description="Disordered" evidence="1">
    <location>
        <begin position="1"/>
        <end position="22"/>
    </location>
</feature>
<feature type="compositionally biased region" description="Basic and acidic residues" evidence="1">
    <location>
        <begin position="1"/>
        <end position="10"/>
    </location>
</feature>
<evidence type="ECO:0000313" key="2">
    <source>
        <dbReference type="EMBL" id="GFN98861.1"/>
    </source>
</evidence>
<sequence>MEIERLDEKRKTPKKKEGKRTAKKIEYTELNKLVKKKRRTRKRRKRKEEIEEIIVNGRGPKEAYKGGARKIVFCMIKENGESTTDRDEIITICQTFYRKLYEQTAPD</sequence>
<protein>
    <submittedName>
        <fullName evidence="2">Uncharacterized protein</fullName>
    </submittedName>
</protein>
<proteinExistence type="predicted"/>
<comment type="caution">
    <text evidence="2">The sequence shown here is derived from an EMBL/GenBank/DDBJ whole genome shotgun (WGS) entry which is preliminary data.</text>
</comment>
<dbReference type="EMBL" id="BLXT01002890">
    <property type="protein sequence ID" value="GFN98861.1"/>
    <property type="molecule type" value="Genomic_DNA"/>
</dbReference>
<evidence type="ECO:0000256" key="1">
    <source>
        <dbReference type="SAM" id="MobiDB-lite"/>
    </source>
</evidence>
<name>A0AAV3ZW19_9GAST</name>
<gene>
    <name evidence="2" type="ORF">PoB_002536700</name>
</gene>
<dbReference type="AlphaFoldDB" id="A0AAV3ZW19"/>